<dbReference type="Gene3D" id="1.10.1740.10">
    <property type="match status" value="1"/>
</dbReference>
<dbReference type="InterPro" id="IPR036388">
    <property type="entry name" value="WH-like_DNA-bd_sf"/>
</dbReference>
<protein>
    <submittedName>
        <fullName evidence="8">Sigma-70 family RNA polymerase sigma factor</fullName>
    </submittedName>
</protein>
<evidence type="ECO:0000256" key="2">
    <source>
        <dbReference type="ARBA" id="ARBA00023015"/>
    </source>
</evidence>
<dbReference type="GO" id="GO:0006352">
    <property type="term" value="P:DNA-templated transcription initiation"/>
    <property type="evidence" value="ECO:0007669"/>
    <property type="project" value="InterPro"/>
</dbReference>
<dbReference type="GO" id="GO:0003677">
    <property type="term" value="F:DNA binding"/>
    <property type="evidence" value="ECO:0007669"/>
    <property type="project" value="UniProtKB-KW"/>
</dbReference>
<evidence type="ECO:0000256" key="1">
    <source>
        <dbReference type="ARBA" id="ARBA00010641"/>
    </source>
</evidence>
<sequence length="225" mass="25648">MTITVSQAAERCHNGFAQATWSARPVRKPRGVAITKVRGTSMTEDPEDMSRLIGAVARVQDVAAFETLFRHFGPRVKAYMMRHTRNLQTAEELMQETMMLVWNKATLFDPEKGNASTWIFTIARNTFISAYRKQNRPEFDPNDPAFVPDDVEPADVEFQNRQEAEMVRTALQDLPAEQRELVQRSFFGDVSHSDLAAEYGLPLGTVKSRIRMAIDKLRKSLGERR</sequence>
<keyword evidence="3" id="KW-0731">Sigma factor</keyword>
<dbReference type="CDD" id="cd06171">
    <property type="entry name" value="Sigma70_r4"/>
    <property type="match status" value="1"/>
</dbReference>
<dbReference type="Pfam" id="PF04545">
    <property type="entry name" value="Sigma70_r4"/>
    <property type="match status" value="1"/>
</dbReference>
<dbReference type="AlphaFoldDB" id="A0A926S698"/>
<evidence type="ECO:0000313" key="9">
    <source>
        <dbReference type="Proteomes" id="UP000598467"/>
    </source>
</evidence>
<gene>
    <name evidence="8" type="ORF">HK439_18880</name>
</gene>
<evidence type="ECO:0000256" key="3">
    <source>
        <dbReference type="ARBA" id="ARBA00023082"/>
    </source>
</evidence>
<dbReference type="SUPFAM" id="SSF88659">
    <property type="entry name" value="Sigma3 and sigma4 domains of RNA polymerase sigma factors"/>
    <property type="match status" value="1"/>
</dbReference>
<dbReference type="Pfam" id="PF04542">
    <property type="entry name" value="Sigma70_r2"/>
    <property type="match status" value="1"/>
</dbReference>
<evidence type="ECO:0000259" key="6">
    <source>
        <dbReference type="Pfam" id="PF04542"/>
    </source>
</evidence>
<dbReference type="InterPro" id="IPR007627">
    <property type="entry name" value="RNA_pol_sigma70_r2"/>
</dbReference>
<dbReference type="InterPro" id="IPR013325">
    <property type="entry name" value="RNA_pol_sigma_r2"/>
</dbReference>
<proteinExistence type="inferred from homology"/>
<comment type="caution">
    <text evidence="8">The sequence shown here is derived from an EMBL/GenBank/DDBJ whole genome shotgun (WGS) entry which is preliminary data.</text>
</comment>
<feature type="domain" description="RNA polymerase sigma-70 region 2" evidence="6">
    <location>
        <begin position="68"/>
        <end position="136"/>
    </location>
</feature>
<name>A0A926S698_9HYPH</name>
<dbReference type="InterPro" id="IPR039425">
    <property type="entry name" value="RNA_pol_sigma-70-like"/>
</dbReference>
<dbReference type="InterPro" id="IPR013324">
    <property type="entry name" value="RNA_pol_sigma_r3/r4-like"/>
</dbReference>
<dbReference type="SUPFAM" id="SSF88946">
    <property type="entry name" value="Sigma2 domain of RNA polymerase sigma factors"/>
    <property type="match status" value="1"/>
</dbReference>
<comment type="similarity">
    <text evidence="1">Belongs to the sigma-70 factor family. ECF subfamily.</text>
</comment>
<dbReference type="PANTHER" id="PTHR43133">
    <property type="entry name" value="RNA POLYMERASE ECF-TYPE SIGMA FACTO"/>
    <property type="match status" value="1"/>
</dbReference>
<dbReference type="Gene3D" id="1.10.10.10">
    <property type="entry name" value="Winged helix-like DNA-binding domain superfamily/Winged helix DNA-binding domain"/>
    <property type="match status" value="1"/>
</dbReference>
<accession>A0A926S698</accession>
<feature type="domain" description="RNA polymerase sigma-70 region 4" evidence="7">
    <location>
        <begin position="170"/>
        <end position="219"/>
    </location>
</feature>
<evidence type="ECO:0000256" key="4">
    <source>
        <dbReference type="ARBA" id="ARBA00023125"/>
    </source>
</evidence>
<dbReference type="PANTHER" id="PTHR43133:SF62">
    <property type="entry name" value="RNA POLYMERASE SIGMA FACTOR SIGZ"/>
    <property type="match status" value="1"/>
</dbReference>
<dbReference type="InterPro" id="IPR007630">
    <property type="entry name" value="RNA_pol_sigma70_r4"/>
</dbReference>
<dbReference type="GO" id="GO:0016987">
    <property type="term" value="F:sigma factor activity"/>
    <property type="evidence" value="ECO:0007669"/>
    <property type="project" value="UniProtKB-KW"/>
</dbReference>
<reference evidence="8" key="1">
    <citation type="submission" date="2020-05" db="EMBL/GenBank/DDBJ databases">
        <title>Identification of trans-AT polyketide cluster in two marine bacteria, producers of a novel glutaramide-containing polyketide sesbanimide D and analogs.</title>
        <authorList>
            <person name="Kacar D."/>
            <person name="Rodriguez P."/>
            <person name="Canedo L."/>
            <person name="Gonzalez E."/>
            <person name="Galan B."/>
            <person name="De La Calle F."/>
            <person name="Garcia J.L."/>
        </authorList>
    </citation>
    <scope>NUCLEOTIDE SEQUENCE</scope>
    <source>
        <strain evidence="8">PHM038</strain>
    </source>
</reference>
<evidence type="ECO:0000259" key="7">
    <source>
        <dbReference type="Pfam" id="PF04545"/>
    </source>
</evidence>
<evidence type="ECO:0000313" key="8">
    <source>
        <dbReference type="EMBL" id="MBD1548333.1"/>
    </source>
</evidence>
<dbReference type="Proteomes" id="UP000598467">
    <property type="component" value="Unassembled WGS sequence"/>
</dbReference>
<keyword evidence="5" id="KW-0804">Transcription</keyword>
<organism evidence="8 9">
    <name type="scientific">Roseibium aggregatum</name>
    <dbReference type="NCBI Taxonomy" id="187304"/>
    <lineage>
        <taxon>Bacteria</taxon>
        <taxon>Pseudomonadati</taxon>
        <taxon>Pseudomonadota</taxon>
        <taxon>Alphaproteobacteria</taxon>
        <taxon>Hyphomicrobiales</taxon>
        <taxon>Stappiaceae</taxon>
        <taxon>Roseibium</taxon>
    </lineage>
</organism>
<evidence type="ECO:0000256" key="5">
    <source>
        <dbReference type="ARBA" id="ARBA00023163"/>
    </source>
</evidence>
<keyword evidence="2" id="KW-0805">Transcription regulation</keyword>
<dbReference type="InterPro" id="IPR014284">
    <property type="entry name" value="RNA_pol_sigma-70_dom"/>
</dbReference>
<dbReference type="NCBIfam" id="TIGR02937">
    <property type="entry name" value="sigma70-ECF"/>
    <property type="match status" value="1"/>
</dbReference>
<keyword evidence="4" id="KW-0238">DNA-binding</keyword>
<dbReference type="EMBL" id="JABFCZ010000022">
    <property type="protein sequence ID" value="MBD1548333.1"/>
    <property type="molecule type" value="Genomic_DNA"/>
</dbReference>